<dbReference type="GO" id="GO:0005886">
    <property type="term" value="C:plasma membrane"/>
    <property type="evidence" value="ECO:0007669"/>
    <property type="project" value="UniProtKB-SubCell"/>
</dbReference>
<name>A0A6J6GGB0_9ZZZZ</name>
<reference evidence="8" key="1">
    <citation type="submission" date="2020-05" db="EMBL/GenBank/DDBJ databases">
        <authorList>
            <person name="Chiriac C."/>
            <person name="Salcher M."/>
            <person name="Ghai R."/>
            <person name="Kavagutti S V."/>
        </authorList>
    </citation>
    <scope>NUCLEOTIDE SEQUENCE</scope>
</reference>
<evidence type="ECO:0000256" key="4">
    <source>
        <dbReference type="ARBA" id="ARBA00022692"/>
    </source>
</evidence>
<organism evidence="8">
    <name type="scientific">freshwater metagenome</name>
    <dbReference type="NCBI Taxonomy" id="449393"/>
    <lineage>
        <taxon>unclassified sequences</taxon>
        <taxon>metagenomes</taxon>
        <taxon>ecological metagenomes</taxon>
    </lineage>
</organism>
<feature type="transmembrane region" description="Helical" evidence="7">
    <location>
        <begin position="7"/>
        <end position="32"/>
    </location>
</feature>
<sequence length="243" mass="25428">MDTVAYIAIGLSVLVAAGIQGTTGFGFALLSVPLMSLFIEPEQAVVISASLGLLTSSVQAWSERHHGDRPTIVRMLIGAAVGSPFGLLVLVVASPGQLRFILAGVIILFLILNLRGLRLKQGGRTVDLGAGAVSGVLNTSLSTNGPPLVMALHARHLPAEQFRGTLAAVFAGSGLLTVLLFAGAGKYSIDIALALAISLPTLAIGYSVAARFRHRIRPDHFRNVVTWLLFVTAVLATLSAFRA</sequence>
<dbReference type="PANTHER" id="PTHR30269:SF37">
    <property type="entry name" value="MEMBRANE TRANSPORTER PROTEIN"/>
    <property type="match status" value="1"/>
</dbReference>
<feature type="transmembrane region" description="Helical" evidence="7">
    <location>
        <begin position="98"/>
        <end position="114"/>
    </location>
</feature>
<comment type="subcellular location">
    <subcellularLocation>
        <location evidence="1">Cell membrane</location>
        <topology evidence="1">Multi-pass membrane protein</topology>
    </subcellularLocation>
</comment>
<keyword evidence="2" id="KW-0813">Transport</keyword>
<feature type="transmembrane region" description="Helical" evidence="7">
    <location>
        <begin position="165"/>
        <end position="185"/>
    </location>
</feature>
<feature type="transmembrane region" description="Helical" evidence="7">
    <location>
        <begin position="73"/>
        <end position="92"/>
    </location>
</feature>
<evidence type="ECO:0000256" key="6">
    <source>
        <dbReference type="ARBA" id="ARBA00023136"/>
    </source>
</evidence>
<gene>
    <name evidence="8" type="ORF">UFOPK1835_00184</name>
</gene>
<dbReference type="AlphaFoldDB" id="A0A6J6GGB0"/>
<feature type="transmembrane region" description="Helical" evidence="7">
    <location>
        <begin position="44"/>
        <end position="61"/>
    </location>
</feature>
<dbReference type="InterPro" id="IPR002781">
    <property type="entry name" value="TM_pro_TauE-like"/>
</dbReference>
<accession>A0A6J6GGB0</accession>
<keyword evidence="6 7" id="KW-0472">Membrane</keyword>
<keyword evidence="3" id="KW-1003">Cell membrane</keyword>
<proteinExistence type="predicted"/>
<dbReference type="PANTHER" id="PTHR30269">
    <property type="entry name" value="TRANSMEMBRANE PROTEIN YFCA"/>
    <property type="match status" value="1"/>
</dbReference>
<evidence type="ECO:0000256" key="3">
    <source>
        <dbReference type="ARBA" id="ARBA00022475"/>
    </source>
</evidence>
<evidence type="ECO:0000256" key="2">
    <source>
        <dbReference type="ARBA" id="ARBA00022448"/>
    </source>
</evidence>
<keyword evidence="5 7" id="KW-1133">Transmembrane helix</keyword>
<feature type="transmembrane region" description="Helical" evidence="7">
    <location>
        <begin position="224"/>
        <end position="241"/>
    </location>
</feature>
<dbReference type="Pfam" id="PF01925">
    <property type="entry name" value="TauE"/>
    <property type="match status" value="1"/>
</dbReference>
<dbReference type="InterPro" id="IPR052017">
    <property type="entry name" value="TSUP"/>
</dbReference>
<evidence type="ECO:0000313" key="8">
    <source>
        <dbReference type="EMBL" id="CAB4597965.1"/>
    </source>
</evidence>
<evidence type="ECO:0000256" key="7">
    <source>
        <dbReference type="SAM" id="Phobius"/>
    </source>
</evidence>
<feature type="transmembrane region" description="Helical" evidence="7">
    <location>
        <begin position="191"/>
        <end position="212"/>
    </location>
</feature>
<evidence type="ECO:0000256" key="1">
    <source>
        <dbReference type="ARBA" id="ARBA00004651"/>
    </source>
</evidence>
<protein>
    <submittedName>
        <fullName evidence="8">Unannotated protein</fullName>
    </submittedName>
</protein>
<dbReference type="EMBL" id="CAEZUP010000004">
    <property type="protein sequence ID" value="CAB4597965.1"/>
    <property type="molecule type" value="Genomic_DNA"/>
</dbReference>
<evidence type="ECO:0000256" key="5">
    <source>
        <dbReference type="ARBA" id="ARBA00022989"/>
    </source>
</evidence>
<keyword evidence="4 7" id="KW-0812">Transmembrane</keyword>